<dbReference type="RefSeq" id="WP_317136250.1">
    <property type="nucleotide sequence ID" value="NZ_CP043875.1"/>
</dbReference>
<proteinExistence type="predicted"/>
<dbReference type="AlphaFoldDB" id="A0AA97FE12"/>
<reference evidence="1 2" key="1">
    <citation type="submission" date="2019-09" db="EMBL/GenBank/DDBJ databases">
        <title>The complete genome of Methanoplanus sp. FWC-SCC4.</title>
        <authorList>
            <person name="Chen S.-C."/>
            <person name="Zhou Y.-Z."/>
            <person name="Lai M.-C."/>
        </authorList>
    </citation>
    <scope>NUCLEOTIDE SEQUENCE [LARGE SCALE GENOMIC DNA]</scope>
    <source>
        <strain evidence="1 2">FWC-SCC4</strain>
    </source>
</reference>
<keyword evidence="2" id="KW-1185">Reference proteome</keyword>
<gene>
    <name evidence="1" type="ORF">F1737_09000</name>
</gene>
<name>A0AA97FE12_9EURY</name>
<evidence type="ECO:0000313" key="1">
    <source>
        <dbReference type="EMBL" id="WOF16817.1"/>
    </source>
</evidence>
<dbReference type="EMBL" id="CP043875">
    <property type="protein sequence ID" value="WOF16817.1"/>
    <property type="molecule type" value="Genomic_DNA"/>
</dbReference>
<dbReference type="Proteomes" id="UP001301797">
    <property type="component" value="Chromosome"/>
</dbReference>
<organism evidence="1 2">
    <name type="scientific">Methanochimaera problematica</name>
    <dbReference type="NCBI Taxonomy" id="2609417"/>
    <lineage>
        <taxon>Archaea</taxon>
        <taxon>Methanobacteriati</taxon>
        <taxon>Methanobacteriota</taxon>
        <taxon>Stenosarchaea group</taxon>
        <taxon>Methanomicrobia</taxon>
        <taxon>Methanomicrobiales</taxon>
        <taxon>Methanomicrobiaceae</taxon>
        <taxon>Methanochimaera</taxon>
    </lineage>
</organism>
<protein>
    <submittedName>
        <fullName evidence="1">Uncharacterized protein</fullName>
    </submittedName>
</protein>
<sequence length="97" mass="10877">MQPTAALSRILGIEKKNRVSSSVRIEKEFLDIFSEQKLEKSDTMNISVQRFCNIYGVPVLLVALEPDGARVRPLDMSDVINLSLSDMLQSKGMMKGF</sequence>
<dbReference type="KEGG" id="mefw:F1737_09000"/>
<evidence type="ECO:0000313" key="2">
    <source>
        <dbReference type="Proteomes" id="UP001301797"/>
    </source>
</evidence>
<accession>A0AA97FE12</accession>
<dbReference type="GeneID" id="85230299"/>